<comment type="subcellular location">
    <subcellularLocation>
        <location evidence="1">Cell membrane</location>
        <topology evidence="1">Multi-pass membrane protein</topology>
    </subcellularLocation>
</comment>
<keyword evidence="12" id="KW-1185">Reference proteome</keyword>
<dbReference type="InterPro" id="IPR002528">
    <property type="entry name" value="MATE_fam"/>
</dbReference>
<dbReference type="GO" id="GO:0042910">
    <property type="term" value="F:xenobiotic transmembrane transporter activity"/>
    <property type="evidence" value="ECO:0007669"/>
    <property type="project" value="InterPro"/>
</dbReference>
<feature type="transmembrane region" description="Helical" evidence="10">
    <location>
        <begin position="151"/>
        <end position="169"/>
    </location>
</feature>
<dbReference type="AlphaFoldDB" id="A0AAE3XT01"/>
<evidence type="ECO:0000256" key="2">
    <source>
        <dbReference type="ARBA" id="ARBA00022448"/>
    </source>
</evidence>
<dbReference type="GO" id="GO:0006811">
    <property type="term" value="P:monoatomic ion transport"/>
    <property type="evidence" value="ECO:0007669"/>
    <property type="project" value="UniProtKB-KW"/>
</dbReference>
<feature type="transmembrane region" description="Helical" evidence="10">
    <location>
        <begin position="36"/>
        <end position="59"/>
    </location>
</feature>
<dbReference type="CDD" id="cd13131">
    <property type="entry name" value="MATE_NorM_like"/>
    <property type="match status" value="1"/>
</dbReference>
<evidence type="ECO:0000256" key="10">
    <source>
        <dbReference type="SAM" id="Phobius"/>
    </source>
</evidence>
<evidence type="ECO:0000313" key="11">
    <source>
        <dbReference type="EMBL" id="MDR6241469.1"/>
    </source>
</evidence>
<evidence type="ECO:0000313" key="12">
    <source>
        <dbReference type="Proteomes" id="UP001185092"/>
    </source>
</evidence>
<keyword evidence="5 10" id="KW-0812">Transmembrane</keyword>
<dbReference type="PANTHER" id="PTHR43298:SF2">
    <property type="entry name" value="FMN_FAD EXPORTER YEEO-RELATED"/>
    <property type="match status" value="1"/>
</dbReference>
<dbReference type="NCBIfam" id="TIGR00797">
    <property type="entry name" value="matE"/>
    <property type="match status" value="1"/>
</dbReference>
<feature type="transmembrane region" description="Helical" evidence="10">
    <location>
        <begin position="337"/>
        <end position="357"/>
    </location>
</feature>
<evidence type="ECO:0000256" key="1">
    <source>
        <dbReference type="ARBA" id="ARBA00004651"/>
    </source>
</evidence>
<dbReference type="PANTHER" id="PTHR43298">
    <property type="entry name" value="MULTIDRUG RESISTANCE PROTEIN NORM-RELATED"/>
    <property type="match status" value="1"/>
</dbReference>
<dbReference type="InterPro" id="IPR050222">
    <property type="entry name" value="MATE_MdtK"/>
</dbReference>
<feature type="transmembrane region" description="Helical" evidence="10">
    <location>
        <begin position="369"/>
        <end position="388"/>
    </location>
</feature>
<feature type="transmembrane region" description="Helical" evidence="10">
    <location>
        <begin position="114"/>
        <end position="131"/>
    </location>
</feature>
<evidence type="ECO:0000256" key="3">
    <source>
        <dbReference type="ARBA" id="ARBA00022449"/>
    </source>
</evidence>
<feature type="transmembrane region" description="Helical" evidence="10">
    <location>
        <begin position="304"/>
        <end position="325"/>
    </location>
</feature>
<dbReference type="GO" id="GO:0015297">
    <property type="term" value="F:antiporter activity"/>
    <property type="evidence" value="ECO:0007669"/>
    <property type="project" value="UniProtKB-KW"/>
</dbReference>
<keyword evidence="8 10" id="KW-0472">Membrane</keyword>
<dbReference type="InterPro" id="IPR048279">
    <property type="entry name" value="MdtK-like"/>
</dbReference>
<dbReference type="EMBL" id="JAVDQD010000008">
    <property type="protein sequence ID" value="MDR6241469.1"/>
    <property type="molecule type" value="Genomic_DNA"/>
</dbReference>
<evidence type="ECO:0000256" key="6">
    <source>
        <dbReference type="ARBA" id="ARBA00022989"/>
    </source>
</evidence>
<name>A0AAE3XT01_9BACT</name>
<keyword evidence="4" id="KW-1003">Cell membrane</keyword>
<evidence type="ECO:0000256" key="7">
    <source>
        <dbReference type="ARBA" id="ARBA00023065"/>
    </source>
</evidence>
<accession>A0AAE3XT01</accession>
<evidence type="ECO:0000256" key="5">
    <source>
        <dbReference type="ARBA" id="ARBA00022692"/>
    </source>
</evidence>
<keyword evidence="3" id="KW-0050">Antiport</keyword>
<dbReference type="PIRSF" id="PIRSF006603">
    <property type="entry name" value="DinF"/>
    <property type="match status" value="1"/>
</dbReference>
<dbReference type="GO" id="GO:0005886">
    <property type="term" value="C:plasma membrane"/>
    <property type="evidence" value="ECO:0007669"/>
    <property type="project" value="UniProtKB-SubCell"/>
</dbReference>
<feature type="transmembrane region" description="Helical" evidence="10">
    <location>
        <begin position="181"/>
        <end position="204"/>
    </location>
</feature>
<feature type="transmembrane region" description="Helical" evidence="10">
    <location>
        <begin position="210"/>
        <end position="234"/>
    </location>
</feature>
<dbReference type="Proteomes" id="UP001185092">
    <property type="component" value="Unassembled WGS sequence"/>
</dbReference>
<dbReference type="Pfam" id="PF01554">
    <property type="entry name" value="MatE"/>
    <property type="match status" value="2"/>
</dbReference>
<sequence length="481" mass="51990">MFLVIRLPQCETSSVVAGHFMVKMNTKQHFTQNFKLAYPIMLSQFGQVMVTVVDTIMVGQVGTSSLAAASFSGGVFAVFMIFGMGITYVLSPLVAEANGSGRSDKAASYFKNSLLLYSSIGFLFFGLAFIVAQNLHVFGQSEAVTTLSKDYFLVLAASLLPLMFFQSFRQLAEGMQSTREAMFITIASNLLNIFFNWVLIFGHFGFEPMGLLGAGIATLISRIVMPIGMGIFVFKSPIFSKVIKHFGSVKISKKRIGTLLKLGTPTGTQALFEVGAFSFTSIMCGWVSDVAQAAHQIALNFGTIFYMIASGIGAAASASVGTFLGKKQILNAKKSGMVSMMMCVALTTFSCLVMLIFKNEIPKVYIDDPVVVSMAAQLLLLCGVFQIVDGVQVAAMGALRGLQDVKVPAIFIFIAYWILGIPSGYVLAFKFGWGSSGVWMGLVIGLTVVAVLSVIRFIKISDKKLRMTESMPISEPKLVEA</sequence>
<feature type="transmembrane region" description="Helical" evidence="10">
    <location>
        <begin position="437"/>
        <end position="458"/>
    </location>
</feature>
<proteinExistence type="predicted"/>
<evidence type="ECO:0000256" key="4">
    <source>
        <dbReference type="ARBA" id="ARBA00022475"/>
    </source>
</evidence>
<feature type="transmembrane region" description="Helical" evidence="10">
    <location>
        <begin position="409"/>
        <end position="431"/>
    </location>
</feature>
<gene>
    <name evidence="11" type="ORF">HNQ88_004556</name>
</gene>
<organism evidence="11 12">
    <name type="scientific">Aureibacter tunicatorum</name>
    <dbReference type="NCBI Taxonomy" id="866807"/>
    <lineage>
        <taxon>Bacteria</taxon>
        <taxon>Pseudomonadati</taxon>
        <taxon>Bacteroidota</taxon>
        <taxon>Cytophagia</taxon>
        <taxon>Cytophagales</taxon>
        <taxon>Persicobacteraceae</taxon>
        <taxon>Aureibacter</taxon>
    </lineage>
</organism>
<feature type="transmembrane region" description="Helical" evidence="10">
    <location>
        <begin position="71"/>
        <end position="94"/>
    </location>
</feature>
<keyword evidence="7" id="KW-0406">Ion transport</keyword>
<reference evidence="11" key="1">
    <citation type="submission" date="2023-07" db="EMBL/GenBank/DDBJ databases">
        <title>Genomic Encyclopedia of Type Strains, Phase IV (KMG-IV): sequencing the most valuable type-strain genomes for metagenomic binning, comparative biology and taxonomic classification.</title>
        <authorList>
            <person name="Goeker M."/>
        </authorList>
    </citation>
    <scope>NUCLEOTIDE SEQUENCE</scope>
    <source>
        <strain evidence="11">DSM 26174</strain>
    </source>
</reference>
<keyword evidence="2" id="KW-0813">Transport</keyword>
<evidence type="ECO:0000256" key="9">
    <source>
        <dbReference type="ARBA" id="ARBA00031636"/>
    </source>
</evidence>
<evidence type="ECO:0000256" key="8">
    <source>
        <dbReference type="ARBA" id="ARBA00023136"/>
    </source>
</evidence>
<comment type="caution">
    <text evidence="11">The sequence shown here is derived from an EMBL/GenBank/DDBJ whole genome shotgun (WGS) entry which is preliminary data.</text>
</comment>
<keyword evidence="6 10" id="KW-1133">Transmembrane helix</keyword>
<protein>
    <recommendedName>
        <fullName evidence="9">Multidrug-efflux transporter</fullName>
    </recommendedName>
</protein>
<dbReference type="RefSeq" id="WP_309942271.1">
    <property type="nucleotide sequence ID" value="NZ_AP025306.1"/>
</dbReference>